<name>A0A1T4VLP9_9FIRM</name>
<protein>
    <submittedName>
        <fullName evidence="2">von Willebrand factor type A domain-containing protein</fullName>
    </submittedName>
</protein>
<gene>
    <name evidence="2" type="ORF">SAMN02745111_01202</name>
</gene>
<evidence type="ECO:0000313" key="3">
    <source>
        <dbReference type="Proteomes" id="UP000190814"/>
    </source>
</evidence>
<dbReference type="RefSeq" id="WP_143405052.1">
    <property type="nucleotide sequence ID" value="NZ_FUXZ01000006.1"/>
</dbReference>
<proteinExistence type="predicted"/>
<dbReference type="EMBL" id="FUXZ01000006">
    <property type="protein sequence ID" value="SKA65788.1"/>
    <property type="molecule type" value="Genomic_DNA"/>
</dbReference>
<dbReference type="Gene3D" id="3.40.50.410">
    <property type="entry name" value="von Willebrand factor, type A domain"/>
    <property type="match status" value="1"/>
</dbReference>
<dbReference type="STRING" id="39495.SAMN02745111_01202"/>
<dbReference type="InterPro" id="IPR036465">
    <property type="entry name" value="vWFA_dom_sf"/>
</dbReference>
<dbReference type="SUPFAM" id="SSF53300">
    <property type="entry name" value="vWA-like"/>
    <property type="match status" value="1"/>
</dbReference>
<keyword evidence="3" id="KW-1185">Reference proteome</keyword>
<dbReference type="OrthoDB" id="1970026at2"/>
<organism evidence="2 3">
    <name type="scientific">Eubacterium uniforme</name>
    <dbReference type="NCBI Taxonomy" id="39495"/>
    <lineage>
        <taxon>Bacteria</taxon>
        <taxon>Bacillati</taxon>
        <taxon>Bacillota</taxon>
        <taxon>Clostridia</taxon>
        <taxon>Eubacteriales</taxon>
        <taxon>Eubacteriaceae</taxon>
        <taxon>Eubacterium</taxon>
    </lineage>
</organism>
<dbReference type="InterPro" id="IPR002035">
    <property type="entry name" value="VWF_A"/>
</dbReference>
<dbReference type="PROSITE" id="PS50234">
    <property type="entry name" value="VWFA"/>
    <property type="match status" value="1"/>
</dbReference>
<dbReference type="Proteomes" id="UP000190814">
    <property type="component" value="Unassembled WGS sequence"/>
</dbReference>
<feature type="non-terminal residue" evidence="2">
    <location>
        <position position="1"/>
    </location>
</feature>
<dbReference type="AlphaFoldDB" id="A0A1T4VLP9"/>
<evidence type="ECO:0000259" key="1">
    <source>
        <dbReference type="PROSITE" id="PS50234"/>
    </source>
</evidence>
<accession>A0A1T4VLP9</accession>
<dbReference type="Pfam" id="PF13519">
    <property type="entry name" value="VWA_2"/>
    <property type="match status" value="1"/>
</dbReference>
<reference evidence="2 3" key="1">
    <citation type="submission" date="2017-02" db="EMBL/GenBank/DDBJ databases">
        <authorList>
            <person name="Peterson S.W."/>
        </authorList>
    </citation>
    <scope>NUCLEOTIDE SEQUENCE [LARGE SCALE GENOMIC DNA]</scope>
    <source>
        <strain evidence="2 3">ATCC 35992</strain>
    </source>
</reference>
<evidence type="ECO:0000313" key="2">
    <source>
        <dbReference type="EMBL" id="SKA65788.1"/>
    </source>
</evidence>
<feature type="domain" description="VWFA" evidence="1">
    <location>
        <begin position="1"/>
        <end position="183"/>
    </location>
</feature>
<sequence>TVLTVDCSGSMLLKDWIDSGYKYGLIPLDEYVTTRDKTCNRIKAITGFVENMGDMDKAAIVFFNDKAYKKTEMTNDKDALLDAMQELKDGGNTSFNNALSASIEIFNTETFSGNNRIILLSDGEAAYSKKILDSANAKGIEIDTVGLGEEAGDELLKEIAEYCNGDFYKAYEAEELINIYSILGFGDDFDKTDNDHDGLYDAVEAAGIRLQNGSILYGCDPTKSDTDGDGIEDGEEINPMPVCNDITEYGSYEADDNRIKGYYFSMKSNPCKKDTDDDGYEDKVERDEYNSSPLYSDIIKHRWGKDYISIIEGNEKGIDSFGGNQEWFDSTDKSSTNYIIYNYGCGMISASDILLYLAVKDKNKETGYTSIATEKMQGLKVDKDTYKEYIEEMNAFVFPTVRKNGVTGWSMRNRMNEYFRGFSIDLHAQWEVSLVNLKDCIISMLDEDIPVCLSIGDSDYGIGFHSVDSKQNNNLPVDINNTDVKYYSNHYVTITGMLEDKIKKRTYLEISSWGNKYYIDFDEYIEYVDNHSKSLYSNILYIYEVNK</sequence>
<dbReference type="SMART" id="SM00327">
    <property type="entry name" value="VWA"/>
    <property type="match status" value="1"/>
</dbReference>
<dbReference type="CDD" id="cd00198">
    <property type="entry name" value="vWFA"/>
    <property type="match status" value="1"/>
</dbReference>